<dbReference type="GO" id="GO:0009098">
    <property type="term" value="P:L-leucine biosynthetic process"/>
    <property type="evidence" value="ECO:0007669"/>
    <property type="project" value="UniProtKB-UniPathway"/>
</dbReference>
<dbReference type="GO" id="GO:0009097">
    <property type="term" value="P:isoleucine biosynthetic process"/>
    <property type="evidence" value="ECO:0007669"/>
    <property type="project" value="UniProtKB-UniPathway"/>
</dbReference>
<keyword evidence="7 14" id="KW-0032">Aminotransferase</keyword>
<dbReference type="UniPathway" id="UPA00049">
    <property type="reaction ID" value="UER00062"/>
</dbReference>
<evidence type="ECO:0000256" key="6">
    <source>
        <dbReference type="ARBA" id="ARBA00009320"/>
    </source>
</evidence>
<evidence type="ECO:0000256" key="8">
    <source>
        <dbReference type="ARBA" id="ARBA00022679"/>
    </source>
</evidence>
<dbReference type="NCBIfam" id="TIGR01122">
    <property type="entry name" value="ilvE_I"/>
    <property type="match status" value="1"/>
</dbReference>
<comment type="catalytic activity">
    <reaction evidence="11 14">
        <text>L-valine + 2-oxoglutarate = 3-methyl-2-oxobutanoate + L-glutamate</text>
        <dbReference type="Rhea" id="RHEA:24813"/>
        <dbReference type="ChEBI" id="CHEBI:11851"/>
        <dbReference type="ChEBI" id="CHEBI:16810"/>
        <dbReference type="ChEBI" id="CHEBI:29985"/>
        <dbReference type="ChEBI" id="CHEBI:57762"/>
        <dbReference type="EC" id="2.6.1.42"/>
    </reaction>
</comment>
<evidence type="ECO:0000256" key="7">
    <source>
        <dbReference type="ARBA" id="ARBA00022576"/>
    </source>
</evidence>
<comment type="catalytic activity">
    <reaction evidence="13 14">
        <text>L-leucine + 2-oxoglutarate = 4-methyl-2-oxopentanoate + L-glutamate</text>
        <dbReference type="Rhea" id="RHEA:18321"/>
        <dbReference type="ChEBI" id="CHEBI:16810"/>
        <dbReference type="ChEBI" id="CHEBI:17865"/>
        <dbReference type="ChEBI" id="CHEBI:29985"/>
        <dbReference type="ChEBI" id="CHEBI:57427"/>
        <dbReference type="EC" id="2.6.1.42"/>
    </reaction>
</comment>
<evidence type="ECO:0000256" key="4">
    <source>
        <dbReference type="ARBA" id="ARBA00004931"/>
    </source>
</evidence>
<keyword evidence="14" id="KW-0028">Amino-acid biosynthesis</keyword>
<sequence>MAKSAPFVWLDGKLVSWEQATMHVATECVLRGENVFEGIRAYWSEAEQELFLFRHADHIARLRQGAKIMRMTIPYSDTEIEAASLELIRACGYSGQVHYRPVAYFDMGNLTDYLPSEIRTGMFILAFSMPTTKAVHEGVASCVSTWRRNSDLASPSRIKAGSNYHNSRLAYIDARLNGFQIPILLNEAGKVAEGPGACFMMVRHGKLITPPVTADILESITRETLIELARAELGLEVIERDIDRTELYICDEAFFCGSGHEVTPINSVDRYEVGDGKPGPLTRRIQKLYFDVVSGAVPQYRHWLRPVLGGAARASAAE</sequence>
<dbReference type="InterPro" id="IPR005785">
    <property type="entry name" value="B_amino_transI"/>
</dbReference>
<dbReference type="OrthoDB" id="9805628at2"/>
<dbReference type="GO" id="GO:0052656">
    <property type="term" value="F:L-isoleucine-2-oxoglutarate transaminase activity"/>
    <property type="evidence" value="ECO:0007669"/>
    <property type="project" value="RHEA"/>
</dbReference>
<evidence type="ECO:0000313" key="15">
    <source>
        <dbReference type="EMBL" id="PWS35596.1"/>
    </source>
</evidence>
<dbReference type="InterPro" id="IPR043131">
    <property type="entry name" value="BCAT-like_N"/>
</dbReference>
<evidence type="ECO:0000256" key="5">
    <source>
        <dbReference type="ARBA" id="ARBA00005072"/>
    </source>
</evidence>
<organism evidence="15 16">
    <name type="scientific">Falsiroseomonas bella</name>
    <dbReference type="NCBI Taxonomy" id="2184016"/>
    <lineage>
        <taxon>Bacteria</taxon>
        <taxon>Pseudomonadati</taxon>
        <taxon>Pseudomonadota</taxon>
        <taxon>Alphaproteobacteria</taxon>
        <taxon>Acetobacterales</taxon>
        <taxon>Roseomonadaceae</taxon>
        <taxon>Falsiroseomonas</taxon>
    </lineage>
</organism>
<dbReference type="Pfam" id="PF01063">
    <property type="entry name" value="Aminotran_4"/>
    <property type="match status" value="1"/>
</dbReference>
<evidence type="ECO:0000256" key="1">
    <source>
        <dbReference type="ARBA" id="ARBA00001933"/>
    </source>
</evidence>
<protein>
    <recommendedName>
        <fullName evidence="14">Branched-chain-amino-acid aminotransferase</fullName>
        <shortName evidence="14">BCAT</shortName>
        <ecNumber evidence="14">2.6.1.42</ecNumber>
    </recommendedName>
</protein>
<comment type="pathway">
    <text evidence="3 14">Amino-acid biosynthesis; L-isoleucine biosynthesis; L-isoleucine from 2-oxobutanoate: step 4/4.</text>
</comment>
<dbReference type="InterPro" id="IPR050571">
    <property type="entry name" value="Class-IV_PLP-Dep_Aminotrnsfr"/>
</dbReference>
<dbReference type="FunFam" id="3.20.10.10:FF:000002">
    <property type="entry name" value="D-alanine aminotransferase"/>
    <property type="match status" value="1"/>
</dbReference>
<evidence type="ECO:0000256" key="3">
    <source>
        <dbReference type="ARBA" id="ARBA00004824"/>
    </source>
</evidence>
<keyword evidence="9 14" id="KW-0663">Pyridoxal phosphate</keyword>
<dbReference type="AlphaFoldDB" id="A0A317FDH0"/>
<dbReference type="Proteomes" id="UP000245765">
    <property type="component" value="Unassembled WGS sequence"/>
</dbReference>
<evidence type="ECO:0000256" key="12">
    <source>
        <dbReference type="ARBA" id="ARBA00048798"/>
    </source>
</evidence>
<evidence type="ECO:0000256" key="10">
    <source>
        <dbReference type="ARBA" id="ARBA00023304"/>
    </source>
</evidence>
<evidence type="ECO:0000256" key="9">
    <source>
        <dbReference type="ARBA" id="ARBA00022898"/>
    </source>
</evidence>
<dbReference type="EMBL" id="QGNA01000004">
    <property type="protein sequence ID" value="PWS35596.1"/>
    <property type="molecule type" value="Genomic_DNA"/>
</dbReference>
<evidence type="ECO:0000256" key="14">
    <source>
        <dbReference type="RuleBase" id="RU364094"/>
    </source>
</evidence>
<dbReference type="InterPro" id="IPR036038">
    <property type="entry name" value="Aminotransferase-like"/>
</dbReference>
<dbReference type="PANTHER" id="PTHR42743:SF4">
    <property type="entry name" value="BRANCHED-CHAIN-AMINO-ACID AMINOTRANSFERASE-RELATED"/>
    <property type="match status" value="1"/>
</dbReference>
<reference evidence="16" key="1">
    <citation type="submission" date="2018-05" db="EMBL/GenBank/DDBJ databases">
        <authorList>
            <person name="Du Z."/>
            <person name="Wang X."/>
        </authorList>
    </citation>
    <scope>NUCLEOTIDE SEQUENCE [LARGE SCALE GENOMIC DNA]</scope>
    <source>
        <strain evidence="16">CQN31</strain>
    </source>
</reference>
<comment type="pathway">
    <text evidence="5 14">Amino-acid biosynthesis; L-leucine biosynthesis; L-leucine from 3-methyl-2-oxobutanoate: step 4/4.</text>
</comment>
<name>A0A317FDH0_9PROT</name>
<evidence type="ECO:0000256" key="2">
    <source>
        <dbReference type="ARBA" id="ARBA00003109"/>
    </source>
</evidence>
<dbReference type="InterPro" id="IPR043132">
    <property type="entry name" value="BCAT-like_C"/>
</dbReference>
<comment type="caution">
    <text evidence="15">The sequence shown here is derived from an EMBL/GenBank/DDBJ whole genome shotgun (WGS) entry which is preliminary data.</text>
</comment>
<keyword evidence="16" id="KW-1185">Reference proteome</keyword>
<proteinExistence type="inferred from homology"/>
<comment type="similarity">
    <text evidence="6 14">Belongs to the class-IV pyridoxal-phosphate-dependent aminotransferase family.</text>
</comment>
<evidence type="ECO:0000256" key="11">
    <source>
        <dbReference type="ARBA" id="ARBA00048212"/>
    </source>
</evidence>
<gene>
    <name evidence="14" type="primary">ilvE</name>
    <name evidence="15" type="ORF">DFH01_18545</name>
</gene>
<dbReference type="GO" id="GO:0052654">
    <property type="term" value="F:L-leucine-2-oxoglutarate transaminase activity"/>
    <property type="evidence" value="ECO:0007669"/>
    <property type="project" value="RHEA"/>
</dbReference>
<comment type="function">
    <text evidence="2 14">Acts on leucine, isoleucine and valine.</text>
</comment>
<dbReference type="RefSeq" id="WP_109871962.1">
    <property type="nucleotide sequence ID" value="NZ_QGNA01000004.1"/>
</dbReference>
<dbReference type="NCBIfam" id="NF005146">
    <property type="entry name" value="PRK06606.1"/>
    <property type="match status" value="1"/>
</dbReference>
<dbReference type="InterPro" id="IPR001544">
    <property type="entry name" value="Aminotrans_IV"/>
</dbReference>
<dbReference type="GO" id="GO:0052655">
    <property type="term" value="F:L-valine-2-oxoglutarate transaminase activity"/>
    <property type="evidence" value="ECO:0007669"/>
    <property type="project" value="RHEA"/>
</dbReference>
<dbReference type="PANTHER" id="PTHR42743">
    <property type="entry name" value="AMINO-ACID AMINOTRANSFERASE"/>
    <property type="match status" value="1"/>
</dbReference>
<dbReference type="EC" id="2.6.1.42" evidence="14"/>
<accession>A0A317FDH0</accession>
<dbReference type="SUPFAM" id="SSF56752">
    <property type="entry name" value="D-aminoacid aminotransferase-like PLP-dependent enzymes"/>
    <property type="match status" value="1"/>
</dbReference>
<comment type="catalytic activity">
    <reaction evidence="12 14">
        <text>L-isoleucine + 2-oxoglutarate = (S)-3-methyl-2-oxopentanoate + L-glutamate</text>
        <dbReference type="Rhea" id="RHEA:24801"/>
        <dbReference type="ChEBI" id="CHEBI:16810"/>
        <dbReference type="ChEBI" id="CHEBI:29985"/>
        <dbReference type="ChEBI" id="CHEBI:35146"/>
        <dbReference type="ChEBI" id="CHEBI:58045"/>
        <dbReference type="EC" id="2.6.1.42"/>
    </reaction>
</comment>
<evidence type="ECO:0000313" key="16">
    <source>
        <dbReference type="Proteomes" id="UP000245765"/>
    </source>
</evidence>
<keyword evidence="8 14" id="KW-0808">Transferase</keyword>
<keyword evidence="10 14" id="KW-0100">Branched-chain amino acid biosynthesis</keyword>
<comment type="pathway">
    <text evidence="4 14">Amino-acid biosynthesis; L-valine biosynthesis; L-valine from pyruvate: step 4/4.</text>
</comment>
<dbReference type="UniPathway" id="UPA00048">
    <property type="reaction ID" value="UER00073"/>
</dbReference>
<comment type="cofactor">
    <cofactor evidence="1 14">
        <name>pyridoxal 5'-phosphate</name>
        <dbReference type="ChEBI" id="CHEBI:597326"/>
    </cofactor>
</comment>
<dbReference type="UniPathway" id="UPA00047">
    <property type="reaction ID" value="UER00058"/>
</dbReference>
<dbReference type="Gene3D" id="3.30.470.10">
    <property type="match status" value="1"/>
</dbReference>
<dbReference type="GO" id="GO:0009099">
    <property type="term" value="P:L-valine biosynthetic process"/>
    <property type="evidence" value="ECO:0007669"/>
    <property type="project" value="UniProtKB-UniPathway"/>
</dbReference>
<evidence type="ECO:0000256" key="13">
    <source>
        <dbReference type="ARBA" id="ARBA00049229"/>
    </source>
</evidence>
<dbReference type="Gene3D" id="3.20.10.10">
    <property type="entry name" value="D-amino Acid Aminotransferase, subunit A, domain 2"/>
    <property type="match status" value="1"/>
</dbReference>